<feature type="compositionally biased region" description="Polar residues" evidence="10">
    <location>
        <begin position="1388"/>
        <end position="1403"/>
    </location>
</feature>
<feature type="coiled-coil region" evidence="9">
    <location>
        <begin position="572"/>
        <end position="612"/>
    </location>
</feature>
<evidence type="ECO:0000256" key="10">
    <source>
        <dbReference type="SAM" id="MobiDB-lite"/>
    </source>
</evidence>
<dbReference type="InterPro" id="IPR013178">
    <property type="entry name" value="Histone_AcTrfase_Rtt109/CBP"/>
</dbReference>
<evidence type="ECO:0000256" key="1">
    <source>
        <dbReference type="ARBA" id="ARBA00004123"/>
    </source>
</evidence>
<feature type="compositionally biased region" description="Low complexity" evidence="10">
    <location>
        <begin position="232"/>
        <end position="243"/>
    </location>
</feature>
<feature type="compositionally biased region" description="Polar residues" evidence="10">
    <location>
        <begin position="1495"/>
        <end position="1513"/>
    </location>
</feature>
<feature type="region of interest" description="Disordered" evidence="10">
    <location>
        <begin position="1254"/>
        <end position="1298"/>
    </location>
</feature>
<dbReference type="Proteomes" id="UP000009168">
    <property type="component" value="Unassembled WGS sequence"/>
</dbReference>
<protein>
    <recommendedName>
        <fullName evidence="2">histone acetyltransferase</fullName>
        <ecNumber evidence="2">2.3.1.48</ecNumber>
    </recommendedName>
</protein>
<proteinExistence type="predicted"/>
<dbReference type="PROSITE" id="PS50096">
    <property type="entry name" value="IQ"/>
    <property type="match status" value="1"/>
</dbReference>
<dbReference type="GO" id="GO:0031490">
    <property type="term" value="F:chromatin DNA binding"/>
    <property type="evidence" value="ECO:0007669"/>
    <property type="project" value="TreeGrafter"/>
</dbReference>
<feature type="compositionally biased region" description="Basic and acidic residues" evidence="10">
    <location>
        <begin position="1258"/>
        <end position="1267"/>
    </location>
</feature>
<feature type="compositionally biased region" description="Polar residues" evidence="10">
    <location>
        <begin position="1411"/>
        <end position="1421"/>
    </location>
</feature>
<keyword evidence="3" id="KW-0808">Transferase</keyword>
<gene>
    <name evidence="11" type="ORF">TTHERM_00145110</name>
</gene>
<keyword evidence="7" id="KW-0539">Nucleus</keyword>
<feature type="region of interest" description="Disordered" evidence="10">
    <location>
        <begin position="787"/>
        <end position="818"/>
    </location>
</feature>
<dbReference type="EC" id="2.3.1.48" evidence="2"/>
<feature type="region of interest" description="Disordered" evidence="10">
    <location>
        <begin position="918"/>
        <end position="945"/>
    </location>
</feature>
<feature type="region of interest" description="Disordered" evidence="10">
    <location>
        <begin position="2762"/>
        <end position="2818"/>
    </location>
</feature>
<feature type="compositionally biased region" description="Low complexity" evidence="10">
    <location>
        <begin position="918"/>
        <end position="932"/>
    </location>
</feature>
<keyword evidence="4" id="KW-0156">Chromatin regulator</keyword>
<evidence type="ECO:0000313" key="12">
    <source>
        <dbReference type="Proteomes" id="UP000009168"/>
    </source>
</evidence>
<feature type="region of interest" description="Disordered" evidence="10">
    <location>
        <begin position="470"/>
        <end position="492"/>
    </location>
</feature>
<comment type="catalytic activity">
    <reaction evidence="8">
        <text>L-lysyl-[protein] + acetyl-CoA = N(6)-acetyl-L-lysyl-[protein] + CoA + H(+)</text>
        <dbReference type="Rhea" id="RHEA:45948"/>
        <dbReference type="Rhea" id="RHEA-COMP:9752"/>
        <dbReference type="Rhea" id="RHEA-COMP:10731"/>
        <dbReference type="ChEBI" id="CHEBI:15378"/>
        <dbReference type="ChEBI" id="CHEBI:29969"/>
        <dbReference type="ChEBI" id="CHEBI:57287"/>
        <dbReference type="ChEBI" id="CHEBI:57288"/>
        <dbReference type="ChEBI" id="CHEBI:61930"/>
        <dbReference type="EC" id="2.3.1.48"/>
    </reaction>
</comment>
<dbReference type="EMBL" id="GG662793">
    <property type="protein sequence ID" value="EAR90906.2"/>
    <property type="molecule type" value="Genomic_DNA"/>
</dbReference>
<feature type="compositionally biased region" description="Polar residues" evidence="10">
    <location>
        <begin position="1522"/>
        <end position="1543"/>
    </location>
</feature>
<evidence type="ECO:0000256" key="6">
    <source>
        <dbReference type="ARBA" id="ARBA00023163"/>
    </source>
</evidence>
<feature type="compositionally biased region" description="Polar residues" evidence="10">
    <location>
        <begin position="325"/>
        <end position="336"/>
    </location>
</feature>
<feature type="compositionally biased region" description="Low complexity" evidence="10">
    <location>
        <begin position="795"/>
        <end position="810"/>
    </location>
</feature>
<organism evidence="11 12">
    <name type="scientific">Tetrahymena thermophila (strain SB210)</name>
    <dbReference type="NCBI Taxonomy" id="312017"/>
    <lineage>
        <taxon>Eukaryota</taxon>
        <taxon>Sar</taxon>
        <taxon>Alveolata</taxon>
        <taxon>Ciliophora</taxon>
        <taxon>Intramacronucleata</taxon>
        <taxon>Oligohymenophorea</taxon>
        <taxon>Hymenostomatida</taxon>
        <taxon>Tetrahymenina</taxon>
        <taxon>Tetrahymenidae</taxon>
        <taxon>Tetrahymena</taxon>
    </lineage>
</organism>
<keyword evidence="9" id="KW-0175">Coiled coil</keyword>
<evidence type="ECO:0000256" key="2">
    <source>
        <dbReference type="ARBA" id="ARBA00013184"/>
    </source>
</evidence>
<feature type="region of interest" description="Disordered" evidence="10">
    <location>
        <begin position="219"/>
        <end position="285"/>
    </location>
</feature>
<feature type="region of interest" description="Disordered" evidence="10">
    <location>
        <begin position="309"/>
        <end position="336"/>
    </location>
</feature>
<dbReference type="PANTHER" id="PTHR13808:SF1">
    <property type="entry name" value="HISTONE ACETYLTRANSFERASE"/>
    <property type="match status" value="1"/>
</dbReference>
<dbReference type="PANTHER" id="PTHR13808">
    <property type="entry name" value="CBP/P300-RELATED"/>
    <property type="match status" value="1"/>
</dbReference>
<keyword evidence="5" id="KW-0805">Transcription regulation</keyword>
<evidence type="ECO:0000256" key="5">
    <source>
        <dbReference type="ARBA" id="ARBA00023015"/>
    </source>
</evidence>
<feature type="compositionally biased region" description="Basic and acidic residues" evidence="10">
    <location>
        <begin position="2800"/>
        <end position="2818"/>
    </location>
</feature>
<feature type="compositionally biased region" description="Basic and acidic residues" evidence="10">
    <location>
        <begin position="244"/>
        <end position="262"/>
    </location>
</feature>
<reference evidence="12" key="1">
    <citation type="journal article" date="2006" name="PLoS Biol.">
        <title>Macronuclear genome sequence of the ciliate Tetrahymena thermophila, a model eukaryote.</title>
        <authorList>
            <person name="Eisen J.A."/>
            <person name="Coyne R.S."/>
            <person name="Wu M."/>
            <person name="Wu D."/>
            <person name="Thiagarajan M."/>
            <person name="Wortman J.R."/>
            <person name="Badger J.H."/>
            <person name="Ren Q."/>
            <person name="Amedeo P."/>
            <person name="Jones K.M."/>
            <person name="Tallon L.J."/>
            <person name="Delcher A.L."/>
            <person name="Salzberg S.L."/>
            <person name="Silva J.C."/>
            <person name="Haas B.J."/>
            <person name="Majoros W.H."/>
            <person name="Farzad M."/>
            <person name="Carlton J.M."/>
            <person name="Smith R.K. Jr."/>
            <person name="Garg J."/>
            <person name="Pearlman R.E."/>
            <person name="Karrer K.M."/>
            <person name="Sun L."/>
            <person name="Manning G."/>
            <person name="Elde N.C."/>
            <person name="Turkewitz A.P."/>
            <person name="Asai D.J."/>
            <person name="Wilkes D.E."/>
            <person name="Wang Y."/>
            <person name="Cai H."/>
            <person name="Collins K."/>
            <person name="Stewart B.A."/>
            <person name="Lee S.R."/>
            <person name="Wilamowska K."/>
            <person name="Weinberg Z."/>
            <person name="Ruzzo W.L."/>
            <person name="Wloga D."/>
            <person name="Gaertig J."/>
            <person name="Frankel J."/>
            <person name="Tsao C.-C."/>
            <person name="Gorovsky M.A."/>
            <person name="Keeling P.J."/>
            <person name="Waller R.F."/>
            <person name="Patron N.J."/>
            <person name="Cherry J.M."/>
            <person name="Stover N.A."/>
            <person name="Krieger C.J."/>
            <person name="del Toro C."/>
            <person name="Ryder H.F."/>
            <person name="Williamson S.C."/>
            <person name="Barbeau R.A."/>
            <person name="Hamilton E.P."/>
            <person name="Orias E."/>
        </authorList>
    </citation>
    <scope>NUCLEOTIDE SEQUENCE [LARGE SCALE GENOMIC DNA]</scope>
    <source>
        <strain evidence="12">SB210</strain>
    </source>
</reference>
<dbReference type="GO" id="GO:0005634">
    <property type="term" value="C:nucleus"/>
    <property type="evidence" value="ECO:0007669"/>
    <property type="project" value="UniProtKB-SubCell"/>
</dbReference>
<evidence type="ECO:0000256" key="9">
    <source>
        <dbReference type="SAM" id="Coils"/>
    </source>
</evidence>
<dbReference type="eggNOG" id="ENOG502QVXD">
    <property type="taxonomic scope" value="Eukaryota"/>
</dbReference>
<dbReference type="GO" id="GO:0000123">
    <property type="term" value="C:histone acetyltransferase complex"/>
    <property type="evidence" value="ECO:0007669"/>
    <property type="project" value="TreeGrafter"/>
</dbReference>
<dbReference type="GO" id="GO:0005667">
    <property type="term" value="C:transcription regulator complex"/>
    <property type="evidence" value="ECO:0007669"/>
    <property type="project" value="TreeGrafter"/>
</dbReference>
<evidence type="ECO:0000256" key="4">
    <source>
        <dbReference type="ARBA" id="ARBA00022853"/>
    </source>
</evidence>
<name>I7MI58_TETTS</name>
<dbReference type="KEGG" id="tet:TTHERM_00145110"/>
<feature type="region of interest" description="Disordered" evidence="10">
    <location>
        <begin position="2147"/>
        <end position="2195"/>
    </location>
</feature>
<dbReference type="GO" id="GO:0045944">
    <property type="term" value="P:positive regulation of transcription by RNA polymerase II"/>
    <property type="evidence" value="ECO:0007669"/>
    <property type="project" value="TreeGrafter"/>
</dbReference>
<feature type="region of interest" description="Disordered" evidence="10">
    <location>
        <begin position="1746"/>
        <end position="1785"/>
    </location>
</feature>
<feature type="compositionally biased region" description="Polar residues" evidence="10">
    <location>
        <begin position="1763"/>
        <end position="1777"/>
    </location>
</feature>
<evidence type="ECO:0000313" key="11">
    <source>
        <dbReference type="EMBL" id="EAR90906.2"/>
    </source>
</evidence>
<feature type="compositionally biased region" description="Low complexity" evidence="10">
    <location>
        <begin position="2147"/>
        <end position="2167"/>
    </location>
</feature>
<sequence length="2875" mass="335365">MNSHISEEYFPQSTGNNRMQIKKLQNQEVTSNQPQRNNFMKSVLKQNAQNSLQSQNSINQNFRNQSSPSPQCNQQKVITGRRLDNQSISINTNSSSTKMLQIQRLPLMNESSRKRMNSDTESSMFTNRNLHLPVEQNQADIQVGDSISMIKCESARVSQKSLVKYGQNFFSSVKKIPENQTEYQLQHANEGTKNGIILSEYELQQNKLINIGEEQDKVENHMSSNQMESKSKNTSNKKTTSPNKYDKNKKDIKKRIEVKKEMLASTLSPNTTNNSKQISTNDGSNKENMEQILQSQELIQQQQQQQQQQLDQNNIQKQTKKVNRKSASQTFSPTQIKHIQKLLNNKESKKKKKNQLFLYSNLSSPKHIAKLEISGTLSSKGQHLIQEIATPNGNINKNNLESQTIQQDFQNGKNKISNSLTNEIQQQNKYLQAVYQNQNYISSNNNQNHEQKLSQQSSASDLVMQTNTKTKNKKTVSNGNGFINQNSQISQNRQVSVNKKISQNSSHNSLHIAHKKQNSISNISKNHNEGNINNSPLHKTHRQTASLQINSSQPQIQVYNQDLKRQKSEEFLLFINENATKIQKEIEDKKKKEEEERQKKLVEKALLKQKNETIRQKNLIRYTLKQASLKNKQQNQQHLLTNRNQNDASKKINLLFKNVQAKQNQLLNQTQSRSMLKSPKNQKKIDPKQRRINLGLECLNQLNESAIQSLIHNQKLRATQSVHLKDESKRAFSPEEKKQIQEFMFIKKKQIDQDIENKKKDKLMKQQKLRLNLEILKNEIKEQISSCKSSKGGFNQNSNNLSNGQQNSSSKKAKSSSTRHFKSLTFSAPQFDNLGHQNSLYISQIDTNKADQFYNNTNSSSNLNQQDDQVFDYLYEEYKKNFNWRDQLEQNLHYQSLQNFHQSCSQFSNQKDESIINNQNKQLTSSSNQKSLSNRKKSNRSQSQKMEYNYQKQVSDQYYNNQNQFSQNKLNDFVNTLKPQRLQFQIDEDKIIQNDNQNLVISQQLGHNSNQDYLYNSQQQDLYQSFNAQQNQEFQQRKNQIYVQYTKLSQRIQKQIFKNLKEQKQINQYQQINQKRDMQLQSYQNQIDTQAQIYKQYSNRDKIQEIEEELYEQNDDYDEVSPHQNAYDIPNQYFHENEKSEDQKKLLNESFEKDQNTNKNYSLSIQNQQSSNQNSSNANQKYLQQDESAKLDYSNNMNKYDLYKLTELSSIKNSSVAEVVQKKSENNLGNNQQQQQNQTNMLLAQNQANQQFIQNQKDAQDEEHISDQKNNQVRQKSKSEQLTSNQNYDSPSKGTNLVDEIPTIQSDASSEFQAQYENQYQQQEEGYSNSYGMNEEELEEYMYYNIAAIYIQKVWRGFYTRKLLRDFFLELEEMYENQENDQYQKSVLTDQSQHQKANQANKNSQDDLIKNIQSSNNGSNIDNRDDTQIQQIIEKTNKTSQADENKIQGADQQIKQGYDFNSAKIVETMGSSDDNIQPILIDLNRKKDSKEQNFPLKNTTLQQKMNSSPQKNQEGIRDENQFKNNSGGKSNQNTDSQLQNQNKSSYHKNDLENLISQIDLNQKDQKLKNETLQMQEINEFSKSLLTLKDFEKSTENKYPSKTQFENGMKLSDENQITDSQYYDTPLNQQLIQDLDAQKRNDNFSLNQNINLIKDKYSETYQKIKEDQINKWSELISDLQKLQNQPNSQIDSEQIKKLCQKYENNKNQLIDQYQQMIKSQENKAIQENSPILKSEKEIKDNISRQLQDKKEINKNKQNEIFESSPVQKQKSLSKNNQGVLKRIDKNNQLSNMQDVLGSEQLMRDQSAIAAALSQSNLSDQYDLSTKNQYSNKINGLSQSVDFNENRNNKINKKKQQIPNYSDYIFEKLPQRDFASGKFNRLMLKKESMDELVKMREEIISYQKEAKLQIINQMFEQKKIPLQVYQTKLKECEQWALKELEKLQKNHHEIERGWRKFAETIKQTKRGIEFMKQIKKIDYNKILANSQDEIKFSRLLSFRSDSEASEGDVFSERKEYNSQILNINNLKNLSGISQGNGAGLNNCISPSNIKIVDQYQLNERPKKYINQQNQGLSLLQNGSIKGTNSINNYVLSKSCTSWDGNILNTNNSEEVEFDDINDYLKKIKNNFARSLSKQQLYGFQVQQNQNNQLQPQNSLPDESSSISPQQSRSNTPIIKNGDESNNMNNNINQTKKDDKEINDQNKINNFEISPNPKQKLLTQMTITQQSENDLKKIGLMSLESASSSVQSQSSEAQFSQHLFEYENAKKLQQQEKNNGNIEDQDGQENKQQQQNNIQKQISDQPNKELMSIEQKANIVSDKIIENLIDEVNNEIYEIKQKESTKQQAHYTENNVYPNINEVMPTNIEYKNQFDEKVIPIESCANLNSIKDFLVALAEFIKENFREEFLGRINLPLGIDPLEFLKTFNITENTEPQDTETSNAPIYPLVKYIHVQKPVVSEEIFLTFNELYQRMIRKQKKLENRELYFDGQEEKFADDDDEDEDIDIFNSQSDIEKYNLKLIFDCFNEALDFLRPFSLGGKPLPWKLNQKKLANLKVKDQDIERVLGMAIGRTLKWGSCLCGFIPEKIEFPPGQDEENNEYLNQIKEDRLAQMLENEVLENEHKWLIYEEEETDVQLEIADDIFHSLMSETAQWLYLKMQGKLELMDALQINVGRDQKMNFDEMIEDEEDQKQLLDYQAIQDGQKNNTQSGLMSKLGAANILTQKRFKNSNEANIHANIEELYAQSQNQYLDDDNLIVNLDDPSNYHKRKRKAINQNNTSEDQEYNELDDSDNYENEYYSNKKTAKAKEEISQKRRQGKQEEIQSKQNEKLIFQHRQLSYSPSNQYNQFQQSPVEFGDIQQKYNQLIGSTNSKASSLNSSF</sequence>
<dbReference type="RefSeq" id="XP_001011151.2">
    <property type="nucleotide sequence ID" value="XM_001011151.2"/>
</dbReference>
<keyword evidence="6" id="KW-0804">Transcription</keyword>
<accession>I7MI58</accession>
<comment type="subcellular location">
    <subcellularLocation>
        <location evidence="1">Nucleus</location>
    </subcellularLocation>
</comment>
<evidence type="ECO:0000256" key="8">
    <source>
        <dbReference type="ARBA" id="ARBA00048017"/>
    </source>
</evidence>
<feature type="compositionally biased region" description="Basic and acidic residues" evidence="10">
    <location>
        <begin position="1746"/>
        <end position="1758"/>
    </location>
</feature>
<feature type="coiled-coil region" evidence="9">
    <location>
        <begin position="759"/>
        <end position="786"/>
    </location>
</feature>
<dbReference type="GO" id="GO:0004402">
    <property type="term" value="F:histone acetyltransferase activity"/>
    <property type="evidence" value="ECO:0007669"/>
    <property type="project" value="InterPro"/>
</dbReference>
<dbReference type="InParanoid" id="I7MI58"/>
<feature type="compositionally biased region" description="Low complexity" evidence="10">
    <location>
        <begin position="2283"/>
        <end position="2298"/>
    </location>
</feature>
<feature type="compositionally biased region" description="Low complexity" evidence="10">
    <location>
        <begin position="483"/>
        <end position="492"/>
    </location>
</feature>
<feature type="region of interest" description="Disordered" evidence="10">
    <location>
        <begin position="2273"/>
        <end position="2299"/>
    </location>
</feature>
<keyword evidence="12" id="KW-1185">Reference proteome</keyword>
<evidence type="ECO:0000256" key="7">
    <source>
        <dbReference type="ARBA" id="ARBA00023242"/>
    </source>
</evidence>
<feature type="region of interest" description="Disordered" evidence="10">
    <location>
        <begin position="1484"/>
        <end position="1543"/>
    </location>
</feature>
<feature type="compositionally biased region" description="Polar residues" evidence="10">
    <location>
        <begin position="265"/>
        <end position="283"/>
    </location>
</feature>
<feature type="compositionally biased region" description="Polar residues" evidence="10">
    <location>
        <begin position="1268"/>
        <end position="1295"/>
    </location>
</feature>
<dbReference type="GeneID" id="7836571"/>
<feature type="region of interest" description="Disordered" evidence="10">
    <location>
        <begin position="1388"/>
        <end position="1424"/>
    </location>
</feature>
<dbReference type="OrthoDB" id="306254at2759"/>
<dbReference type="GO" id="GO:0003713">
    <property type="term" value="F:transcription coactivator activity"/>
    <property type="evidence" value="ECO:0007669"/>
    <property type="project" value="TreeGrafter"/>
</dbReference>
<evidence type="ECO:0000256" key="3">
    <source>
        <dbReference type="ARBA" id="ARBA00022679"/>
    </source>
</evidence>
<feature type="compositionally biased region" description="Acidic residues" evidence="10">
    <location>
        <begin position="2775"/>
        <end position="2789"/>
    </location>
</feature>